<evidence type="ECO:0000313" key="1">
    <source>
        <dbReference type="EMBL" id="KAK3319974.1"/>
    </source>
</evidence>
<reference evidence="1" key="2">
    <citation type="submission" date="2023-06" db="EMBL/GenBank/DDBJ databases">
        <authorList>
            <consortium name="Lawrence Berkeley National Laboratory"/>
            <person name="Haridas S."/>
            <person name="Hensen N."/>
            <person name="Bonometti L."/>
            <person name="Westerberg I."/>
            <person name="Brannstrom I.O."/>
            <person name="Guillou S."/>
            <person name="Cros-Aarteil S."/>
            <person name="Calhoun S."/>
            <person name="Kuo A."/>
            <person name="Mondo S."/>
            <person name="Pangilinan J."/>
            <person name="Riley R."/>
            <person name="Labutti K."/>
            <person name="Andreopoulos B."/>
            <person name="Lipzen A."/>
            <person name="Chen C."/>
            <person name="Yanf M."/>
            <person name="Daum C."/>
            <person name="Ng V."/>
            <person name="Clum A."/>
            <person name="Steindorff A."/>
            <person name="Ohm R."/>
            <person name="Martin F."/>
            <person name="Silar P."/>
            <person name="Natvig D."/>
            <person name="Lalanne C."/>
            <person name="Gautier V."/>
            <person name="Ament-Velasquez S.L."/>
            <person name="Kruys A."/>
            <person name="Hutchinson M.I."/>
            <person name="Powell A.J."/>
            <person name="Barry K."/>
            <person name="Miller A.N."/>
            <person name="Grigoriev I.V."/>
            <person name="Debuchy R."/>
            <person name="Gladieux P."/>
            <person name="Thoren M.H."/>
            <person name="Johannesson H."/>
        </authorList>
    </citation>
    <scope>NUCLEOTIDE SEQUENCE</scope>
    <source>
        <strain evidence="1">SMH4131-1</strain>
    </source>
</reference>
<evidence type="ECO:0000313" key="2">
    <source>
        <dbReference type="Proteomes" id="UP001286456"/>
    </source>
</evidence>
<protein>
    <submittedName>
        <fullName evidence="1">Uncharacterized protein</fullName>
    </submittedName>
</protein>
<dbReference type="Proteomes" id="UP001286456">
    <property type="component" value="Unassembled WGS sequence"/>
</dbReference>
<keyword evidence="2" id="KW-1185">Reference proteome</keyword>
<dbReference type="AlphaFoldDB" id="A0AAE0I7D8"/>
<accession>A0AAE0I7D8</accession>
<dbReference type="EMBL" id="JAUEPO010000006">
    <property type="protein sequence ID" value="KAK3319974.1"/>
    <property type="molecule type" value="Genomic_DNA"/>
</dbReference>
<proteinExistence type="predicted"/>
<sequence>MIQIKYDVELMTSLLPADRVPVGNHFIAFKDENSNPALFSLSNNGTLNLIMEDEGEPTLYNFGESLGLEGTVLAFDVQQSLDLTLNIAVVVQGTDGKRSFHLVRRTPPGELLDGLSISTLTHGDGNAIPSTSRVFLSDFTRKVAGKEFPLVFLAFEREDRITKEEQLGLVDVTSVDGKPQLKLNTMWKLATNPEKILAVAFGTSPVGDGIFALYQTATGKKLQFRTFYGSDYTVEPTCPPGASCLASFLNPRTGYSVLLIGGDGVTAMGHKEFTRSRSPGTAVISPEQPLGLRGIHAAITNQNVTIWYTTATLSAHYYSADLDAMAAGRHVPLLKEGEGGRLSGILAARPATQPGASGDVTVNTIMSVSSAGELIVLQEASDTGMWKAQPFYVASETANAELDGYALRIQAVQDDPALLGKQPVNHCELRLISSDFMRVVVNGRVATLTREGGWYDCDAQGVLLVMIKSDDGACGVVQVDGYRPPNSSDDSGQGVTSQVMDPSTKVIKKLRGITSGSKLLQARTQTGEPLVKEGFLDAGDADTIAKHISDLCQKLEQRPPNMDDYGTHAGLKQGFLPDSLDDLVDTAWEFFQWAQSKAVEAWDWGVDTTKSIWTLSVKLAGGLYTFVLSTVEAIKKAIGWLLARAGIAVKKLIDYAGFIFNWSDILDTADSFHLVLQTGLRYGQKKLQTLNDNVQQWVNNLKQTVRDSRASGTEEILSKGSQLDNESQDEEQAKLRSGELFKYSVSLNWAGDQFSRVDPMSVGIAVDAPADSSSKLISDIWKTATDELGELLGLVNSIIDRFPQLFGSTADRTKAALSIANDVCDVALDSIENLAKIVFKAAALILKTVEEVGERPIDLPLFTALWHFIAGKDRPFTLLGCLSLLMAIPTTIVHKLLYGRAPPRLKGRVTVDVFAALFDEGPKHDDSAIAKDLRLFGGTARIGASCIALGFAVITLTRLQVSGLGTVGVRGLGGLRRKARARATMNSASTLLTGRGPRGPGGWTPRGWAILVEIGASVCRFAEVIGVGFALPGLEHTTSLILGWLVWSFLDLGWWLIACGIRIHQIWTTSKLPNNEHFMLETCVGAIDLGVSVFKFYINMVISNFEDFREGRTSNWRYLRVGLQYLDGGLDIASAGCYMAAASTGKSKKDASVIAAAAMVGLRVGQMGLKGYLKLVDGYIEDEDKERKKGG</sequence>
<reference evidence="1" key="1">
    <citation type="journal article" date="2023" name="Mol. Phylogenet. Evol.">
        <title>Genome-scale phylogeny and comparative genomics of the fungal order Sordariales.</title>
        <authorList>
            <person name="Hensen N."/>
            <person name="Bonometti L."/>
            <person name="Westerberg I."/>
            <person name="Brannstrom I.O."/>
            <person name="Guillou S."/>
            <person name="Cros-Aarteil S."/>
            <person name="Calhoun S."/>
            <person name="Haridas S."/>
            <person name="Kuo A."/>
            <person name="Mondo S."/>
            <person name="Pangilinan J."/>
            <person name="Riley R."/>
            <person name="LaButti K."/>
            <person name="Andreopoulos B."/>
            <person name="Lipzen A."/>
            <person name="Chen C."/>
            <person name="Yan M."/>
            <person name="Daum C."/>
            <person name="Ng V."/>
            <person name="Clum A."/>
            <person name="Steindorff A."/>
            <person name="Ohm R.A."/>
            <person name="Martin F."/>
            <person name="Silar P."/>
            <person name="Natvig D.O."/>
            <person name="Lalanne C."/>
            <person name="Gautier V."/>
            <person name="Ament-Velasquez S.L."/>
            <person name="Kruys A."/>
            <person name="Hutchinson M.I."/>
            <person name="Powell A.J."/>
            <person name="Barry K."/>
            <person name="Miller A.N."/>
            <person name="Grigoriev I.V."/>
            <person name="Debuchy R."/>
            <person name="Gladieux P."/>
            <person name="Hiltunen Thoren M."/>
            <person name="Johannesson H."/>
        </authorList>
    </citation>
    <scope>NUCLEOTIDE SEQUENCE</scope>
    <source>
        <strain evidence="1">SMH4131-1</strain>
    </source>
</reference>
<name>A0AAE0I7D8_9PEZI</name>
<organism evidence="1 2">
    <name type="scientific">Cercophora scortea</name>
    <dbReference type="NCBI Taxonomy" id="314031"/>
    <lineage>
        <taxon>Eukaryota</taxon>
        <taxon>Fungi</taxon>
        <taxon>Dikarya</taxon>
        <taxon>Ascomycota</taxon>
        <taxon>Pezizomycotina</taxon>
        <taxon>Sordariomycetes</taxon>
        <taxon>Sordariomycetidae</taxon>
        <taxon>Sordariales</taxon>
        <taxon>Lasiosphaeriaceae</taxon>
        <taxon>Cercophora</taxon>
    </lineage>
</organism>
<gene>
    <name evidence="1" type="ORF">B0T19DRAFT_404506</name>
</gene>
<comment type="caution">
    <text evidence="1">The sequence shown here is derived from an EMBL/GenBank/DDBJ whole genome shotgun (WGS) entry which is preliminary data.</text>
</comment>